<dbReference type="Gene3D" id="1.10.1740.10">
    <property type="match status" value="1"/>
</dbReference>
<gene>
    <name evidence="9" type="ORF">COW81_02180</name>
</gene>
<comment type="similarity">
    <text evidence="1 6">Belongs to the sigma-70 factor family. ECF subfamily.</text>
</comment>
<protein>
    <recommendedName>
        <fullName evidence="6">RNA polymerase sigma factor</fullName>
    </recommendedName>
</protein>
<dbReference type="GO" id="GO:0016987">
    <property type="term" value="F:sigma factor activity"/>
    <property type="evidence" value="ECO:0007669"/>
    <property type="project" value="UniProtKB-KW"/>
</dbReference>
<keyword evidence="4 6" id="KW-0238">DNA-binding</keyword>
<feature type="domain" description="RNA polymerase sigma factor 70 region 4 type 2" evidence="8">
    <location>
        <begin position="115"/>
        <end position="163"/>
    </location>
</feature>
<dbReference type="GO" id="GO:0006352">
    <property type="term" value="P:DNA-templated transcription initiation"/>
    <property type="evidence" value="ECO:0007669"/>
    <property type="project" value="InterPro"/>
</dbReference>
<dbReference type="CDD" id="cd06171">
    <property type="entry name" value="Sigma70_r4"/>
    <property type="match status" value="1"/>
</dbReference>
<dbReference type="InterPro" id="IPR013249">
    <property type="entry name" value="RNA_pol_sigma70_r4_t2"/>
</dbReference>
<organism evidence="9 10">
    <name type="scientific">Candidatus Campbellbacteria bacterium CG22_combo_CG10-13_8_21_14_all_36_13</name>
    <dbReference type="NCBI Taxonomy" id="1974529"/>
    <lineage>
        <taxon>Bacteria</taxon>
        <taxon>Candidatus Campbelliibacteriota</taxon>
    </lineage>
</organism>
<dbReference type="InterPro" id="IPR000838">
    <property type="entry name" value="RNA_pol_sigma70_ECF_CS"/>
</dbReference>
<dbReference type="Pfam" id="PF08281">
    <property type="entry name" value="Sigma70_r4_2"/>
    <property type="match status" value="1"/>
</dbReference>
<keyword evidence="3 6" id="KW-0731">Sigma factor</keyword>
<evidence type="ECO:0000256" key="3">
    <source>
        <dbReference type="ARBA" id="ARBA00023082"/>
    </source>
</evidence>
<dbReference type="Proteomes" id="UP000231143">
    <property type="component" value="Unassembled WGS sequence"/>
</dbReference>
<dbReference type="PROSITE" id="PS01063">
    <property type="entry name" value="SIGMA70_ECF"/>
    <property type="match status" value="1"/>
</dbReference>
<dbReference type="InterPro" id="IPR036388">
    <property type="entry name" value="WH-like_DNA-bd_sf"/>
</dbReference>
<dbReference type="InterPro" id="IPR007627">
    <property type="entry name" value="RNA_pol_sigma70_r2"/>
</dbReference>
<dbReference type="PANTHER" id="PTHR43133">
    <property type="entry name" value="RNA POLYMERASE ECF-TYPE SIGMA FACTO"/>
    <property type="match status" value="1"/>
</dbReference>
<evidence type="ECO:0000256" key="5">
    <source>
        <dbReference type="ARBA" id="ARBA00023163"/>
    </source>
</evidence>
<dbReference type="InterPro" id="IPR039425">
    <property type="entry name" value="RNA_pol_sigma-70-like"/>
</dbReference>
<evidence type="ECO:0000256" key="2">
    <source>
        <dbReference type="ARBA" id="ARBA00023015"/>
    </source>
</evidence>
<evidence type="ECO:0000256" key="4">
    <source>
        <dbReference type="ARBA" id="ARBA00023125"/>
    </source>
</evidence>
<dbReference type="InterPro" id="IPR013325">
    <property type="entry name" value="RNA_pol_sigma_r2"/>
</dbReference>
<evidence type="ECO:0000313" key="9">
    <source>
        <dbReference type="EMBL" id="PIP87074.1"/>
    </source>
</evidence>
<dbReference type="Pfam" id="PF04542">
    <property type="entry name" value="Sigma70_r2"/>
    <property type="match status" value="1"/>
</dbReference>
<accession>A0A2H0DY26</accession>
<dbReference type="GO" id="GO:0003677">
    <property type="term" value="F:DNA binding"/>
    <property type="evidence" value="ECO:0007669"/>
    <property type="project" value="UniProtKB-KW"/>
</dbReference>
<evidence type="ECO:0000259" key="8">
    <source>
        <dbReference type="Pfam" id="PF08281"/>
    </source>
</evidence>
<reference evidence="9 10" key="1">
    <citation type="submission" date="2017-09" db="EMBL/GenBank/DDBJ databases">
        <title>Depth-based differentiation of microbial function through sediment-hosted aquifers and enrichment of novel symbionts in the deep terrestrial subsurface.</title>
        <authorList>
            <person name="Probst A.J."/>
            <person name="Ladd B."/>
            <person name="Jarett J.K."/>
            <person name="Geller-Mcgrath D.E."/>
            <person name="Sieber C.M."/>
            <person name="Emerson J.B."/>
            <person name="Anantharaman K."/>
            <person name="Thomas B.C."/>
            <person name="Malmstrom R."/>
            <person name="Stieglmeier M."/>
            <person name="Klingl A."/>
            <person name="Woyke T."/>
            <person name="Ryan C.M."/>
            <person name="Banfield J.F."/>
        </authorList>
    </citation>
    <scope>NUCLEOTIDE SEQUENCE [LARGE SCALE GENOMIC DNA]</scope>
    <source>
        <strain evidence="9">CG22_combo_CG10-13_8_21_14_all_36_13</strain>
    </source>
</reference>
<dbReference type="AlphaFoldDB" id="A0A2H0DY26"/>
<dbReference type="Gene3D" id="1.10.10.10">
    <property type="entry name" value="Winged helix-like DNA-binding domain superfamily/Winged helix DNA-binding domain"/>
    <property type="match status" value="1"/>
</dbReference>
<dbReference type="SUPFAM" id="SSF88946">
    <property type="entry name" value="Sigma2 domain of RNA polymerase sigma factors"/>
    <property type="match status" value="1"/>
</dbReference>
<sequence length="170" mass="19937">MVTKKNIRQQETLTAAYKDYAKGMNSYSFYKINNHATSDDLVQNTFLKTWKYLIKDGKIEIMKAFLYHILNQLIIDEYRKRKTVSLDVLLEKGYTQSTDPTKRIFNVFDGKAAVLLIKQLPKKYQIIIKMRYIQDLSIKEISVITGQSKNTVTVQAHRGLEKLKILYHNR</sequence>
<name>A0A2H0DY26_9BACT</name>
<keyword evidence="2 6" id="KW-0805">Transcription regulation</keyword>
<proteinExistence type="inferred from homology"/>
<feature type="domain" description="RNA polymerase sigma-70 region 2" evidence="7">
    <location>
        <begin position="27"/>
        <end position="82"/>
    </location>
</feature>
<dbReference type="PANTHER" id="PTHR43133:SF60">
    <property type="entry name" value="RNA POLYMERASE SIGMA FACTOR SIGV"/>
    <property type="match status" value="1"/>
</dbReference>
<evidence type="ECO:0000259" key="7">
    <source>
        <dbReference type="Pfam" id="PF04542"/>
    </source>
</evidence>
<dbReference type="SUPFAM" id="SSF88659">
    <property type="entry name" value="Sigma3 and sigma4 domains of RNA polymerase sigma factors"/>
    <property type="match status" value="1"/>
</dbReference>
<evidence type="ECO:0000256" key="6">
    <source>
        <dbReference type="RuleBase" id="RU000716"/>
    </source>
</evidence>
<dbReference type="InterPro" id="IPR014284">
    <property type="entry name" value="RNA_pol_sigma-70_dom"/>
</dbReference>
<keyword evidence="5 6" id="KW-0804">Transcription</keyword>
<evidence type="ECO:0000313" key="10">
    <source>
        <dbReference type="Proteomes" id="UP000231143"/>
    </source>
</evidence>
<dbReference type="EMBL" id="PCTT01000027">
    <property type="protein sequence ID" value="PIP87074.1"/>
    <property type="molecule type" value="Genomic_DNA"/>
</dbReference>
<dbReference type="NCBIfam" id="TIGR02937">
    <property type="entry name" value="sigma70-ECF"/>
    <property type="match status" value="1"/>
</dbReference>
<evidence type="ECO:0000256" key="1">
    <source>
        <dbReference type="ARBA" id="ARBA00010641"/>
    </source>
</evidence>
<comment type="caution">
    <text evidence="9">The sequence shown here is derived from an EMBL/GenBank/DDBJ whole genome shotgun (WGS) entry which is preliminary data.</text>
</comment>
<dbReference type="InterPro" id="IPR013324">
    <property type="entry name" value="RNA_pol_sigma_r3/r4-like"/>
</dbReference>